<evidence type="ECO:0000256" key="2">
    <source>
        <dbReference type="ARBA" id="ARBA00014129"/>
    </source>
</evidence>
<evidence type="ECO:0000256" key="6">
    <source>
        <dbReference type="ARBA" id="ARBA00023163"/>
    </source>
</evidence>
<dbReference type="Proteomes" id="UP000824162">
    <property type="component" value="Unassembled WGS sequence"/>
</dbReference>
<evidence type="ECO:0000256" key="4">
    <source>
        <dbReference type="ARBA" id="ARBA00023015"/>
    </source>
</evidence>
<dbReference type="InterPro" id="IPR041473">
    <property type="entry name" value="CtsR_C"/>
</dbReference>
<name>A0A9D1TLV5_9FIRM</name>
<reference evidence="10" key="2">
    <citation type="submission" date="2021-04" db="EMBL/GenBank/DDBJ databases">
        <authorList>
            <person name="Gilroy R."/>
        </authorList>
    </citation>
    <scope>NUCLEOTIDE SEQUENCE</scope>
    <source>
        <strain evidence="10">5790</strain>
    </source>
</reference>
<sequence length="150" mass="16647">MKLSNIIEDFINEMLKESVGGEIELQRNALADKFSCVPSQINYVISTRFSPEKGYLVESRRGGGGYIRITRVASGDRSMRLMHVINSIGVQIAYGDACAIIKNCYDYDLIDQDMAKIMVSAITDKALPVKQPARDKIRACILKNMLVAVA</sequence>
<feature type="domain" description="CtsR N-terminal HTH" evidence="8">
    <location>
        <begin position="2"/>
        <end position="72"/>
    </location>
</feature>
<comment type="similarity">
    <text evidence="1 7">Belongs to the CtsR family.</text>
</comment>
<dbReference type="AlphaFoldDB" id="A0A9D1TLV5"/>
<evidence type="ECO:0000313" key="10">
    <source>
        <dbReference type="EMBL" id="HIV85921.1"/>
    </source>
</evidence>
<gene>
    <name evidence="10" type="ORF">H9900_03820</name>
</gene>
<dbReference type="PIRSF" id="PIRSF010607">
    <property type="entry name" value="Txn_repr_CtsR"/>
    <property type="match status" value="1"/>
</dbReference>
<keyword evidence="5 7" id="KW-0238">DNA-binding</keyword>
<dbReference type="InterPro" id="IPR041908">
    <property type="entry name" value="CtsR_C_sf"/>
</dbReference>
<evidence type="ECO:0000256" key="3">
    <source>
        <dbReference type="ARBA" id="ARBA00022491"/>
    </source>
</evidence>
<evidence type="ECO:0000256" key="5">
    <source>
        <dbReference type="ARBA" id="ARBA00023125"/>
    </source>
</evidence>
<evidence type="ECO:0000256" key="1">
    <source>
        <dbReference type="ARBA" id="ARBA00010189"/>
    </source>
</evidence>
<dbReference type="EMBL" id="DXIJ01000076">
    <property type="protein sequence ID" value="HIV85921.1"/>
    <property type="molecule type" value="Genomic_DNA"/>
</dbReference>
<keyword evidence="3 7" id="KW-0678">Repressor</keyword>
<dbReference type="Pfam" id="PF17727">
    <property type="entry name" value="CtsR_C"/>
    <property type="match status" value="1"/>
</dbReference>
<dbReference type="Pfam" id="PF05848">
    <property type="entry name" value="CtsR"/>
    <property type="match status" value="1"/>
</dbReference>
<evidence type="ECO:0000256" key="7">
    <source>
        <dbReference type="PIRNR" id="PIRNR010607"/>
    </source>
</evidence>
<evidence type="ECO:0000259" key="9">
    <source>
        <dbReference type="Pfam" id="PF17727"/>
    </source>
</evidence>
<dbReference type="InterPro" id="IPR040465">
    <property type="entry name" value="CtsR_N"/>
</dbReference>
<evidence type="ECO:0000313" key="11">
    <source>
        <dbReference type="Proteomes" id="UP000824162"/>
    </source>
</evidence>
<comment type="caution">
    <text evidence="10">The sequence shown here is derived from an EMBL/GenBank/DDBJ whole genome shotgun (WGS) entry which is preliminary data.</text>
</comment>
<evidence type="ECO:0000259" key="8">
    <source>
        <dbReference type="Pfam" id="PF05848"/>
    </source>
</evidence>
<keyword evidence="6 7" id="KW-0804">Transcription</keyword>
<dbReference type="InterPro" id="IPR041902">
    <property type="entry name" value="CtsR_N_sf"/>
</dbReference>
<organism evidence="10 11">
    <name type="scientific">Candidatus Monoglobus merdigallinarum</name>
    <dbReference type="NCBI Taxonomy" id="2838698"/>
    <lineage>
        <taxon>Bacteria</taxon>
        <taxon>Bacillati</taxon>
        <taxon>Bacillota</taxon>
        <taxon>Clostridia</taxon>
        <taxon>Monoglobales</taxon>
        <taxon>Monoglobaceae</taxon>
        <taxon>Monoglobus</taxon>
    </lineage>
</organism>
<dbReference type="GO" id="GO:0003677">
    <property type="term" value="F:DNA binding"/>
    <property type="evidence" value="ECO:0007669"/>
    <property type="project" value="UniProtKB-UniRule"/>
</dbReference>
<dbReference type="GO" id="GO:0006355">
    <property type="term" value="P:regulation of DNA-templated transcription"/>
    <property type="evidence" value="ECO:0007669"/>
    <property type="project" value="UniProtKB-UniRule"/>
</dbReference>
<feature type="domain" description="CtsR C-terminal dimerization" evidence="9">
    <location>
        <begin position="81"/>
        <end position="146"/>
    </location>
</feature>
<reference evidence="10" key="1">
    <citation type="journal article" date="2021" name="PeerJ">
        <title>Extensive microbial diversity within the chicken gut microbiome revealed by metagenomics and culture.</title>
        <authorList>
            <person name="Gilroy R."/>
            <person name="Ravi A."/>
            <person name="Getino M."/>
            <person name="Pursley I."/>
            <person name="Horton D.L."/>
            <person name="Alikhan N.F."/>
            <person name="Baker D."/>
            <person name="Gharbi K."/>
            <person name="Hall N."/>
            <person name="Watson M."/>
            <person name="Adriaenssens E.M."/>
            <person name="Foster-Nyarko E."/>
            <person name="Jarju S."/>
            <person name="Secka A."/>
            <person name="Antonio M."/>
            <person name="Oren A."/>
            <person name="Chaudhuri R.R."/>
            <person name="La Ragione R."/>
            <person name="Hildebrand F."/>
            <person name="Pallen M.J."/>
        </authorList>
    </citation>
    <scope>NUCLEOTIDE SEQUENCE</scope>
    <source>
        <strain evidence="10">5790</strain>
    </source>
</reference>
<keyword evidence="4 7" id="KW-0805">Transcription regulation</keyword>
<proteinExistence type="inferred from homology"/>
<dbReference type="Gene3D" id="1.10.1200.150">
    <property type="entry name" value="Transcriptional regulator CtsR, C-terminal domain"/>
    <property type="match status" value="1"/>
</dbReference>
<protein>
    <recommendedName>
        <fullName evidence="2 7">Transcriptional regulator CtsR</fullName>
    </recommendedName>
</protein>
<dbReference type="Gene3D" id="3.30.56.130">
    <property type="entry name" value="Transcriptional regulator CtsR, winged HTH domain"/>
    <property type="match status" value="1"/>
</dbReference>
<dbReference type="InterPro" id="IPR008463">
    <property type="entry name" value="CtsR"/>
</dbReference>
<accession>A0A9D1TLV5</accession>